<dbReference type="Proteomes" id="UP000198407">
    <property type="component" value="Unassembled WGS sequence"/>
</dbReference>
<dbReference type="EMBL" id="FZOL01000001">
    <property type="protein sequence ID" value="SNR87753.1"/>
    <property type="molecule type" value="Genomic_DNA"/>
</dbReference>
<dbReference type="Pfam" id="PF11293">
    <property type="entry name" value="DUF3094"/>
    <property type="match status" value="1"/>
</dbReference>
<evidence type="ECO:0000313" key="3">
    <source>
        <dbReference type="Proteomes" id="UP000198407"/>
    </source>
</evidence>
<name>A0A238ZYM4_9PSED</name>
<dbReference type="OrthoDB" id="7030240at2"/>
<accession>A0A238ZYM4</accession>
<proteinExistence type="predicted"/>
<dbReference type="STRING" id="1215104.GCA_000730585_01625"/>
<gene>
    <name evidence="2" type="ORF">SAMN05444352_10129</name>
</gene>
<dbReference type="RefSeq" id="WP_042127450.1">
    <property type="nucleotide sequence ID" value="NZ_FZOL01000001.1"/>
</dbReference>
<dbReference type="AlphaFoldDB" id="A0A238ZYM4"/>
<feature type="transmembrane region" description="Helical" evidence="1">
    <location>
        <begin position="32"/>
        <end position="52"/>
    </location>
</feature>
<evidence type="ECO:0000256" key="1">
    <source>
        <dbReference type="SAM" id="Phobius"/>
    </source>
</evidence>
<protein>
    <recommendedName>
        <fullName evidence="4">DUF3094 domain-containing protein</fullName>
    </recommendedName>
</protein>
<evidence type="ECO:0008006" key="4">
    <source>
        <dbReference type="Google" id="ProtNLM"/>
    </source>
</evidence>
<reference evidence="3" key="1">
    <citation type="submission" date="2017-06" db="EMBL/GenBank/DDBJ databases">
        <authorList>
            <person name="Varghese N."/>
            <person name="Submissions S."/>
        </authorList>
    </citation>
    <scope>NUCLEOTIDE SEQUENCE [LARGE SCALE GENOMIC DNA]</scope>
    <source>
        <strain evidence="3">DSM 22348</strain>
    </source>
</reference>
<dbReference type="InterPro" id="IPR021444">
    <property type="entry name" value="DUF3094"/>
</dbReference>
<keyword evidence="3" id="KW-1185">Reference proteome</keyword>
<keyword evidence="1" id="KW-0812">Transmembrane</keyword>
<keyword evidence="1" id="KW-0472">Membrane</keyword>
<organism evidence="2 3">
    <name type="scientific">Pseudomonas japonica</name>
    <dbReference type="NCBI Taxonomy" id="256466"/>
    <lineage>
        <taxon>Bacteria</taxon>
        <taxon>Pseudomonadati</taxon>
        <taxon>Pseudomonadota</taxon>
        <taxon>Gammaproteobacteria</taxon>
        <taxon>Pseudomonadales</taxon>
        <taxon>Pseudomonadaceae</taxon>
        <taxon>Pseudomonas</taxon>
    </lineage>
</organism>
<sequence>MTSRLTPEDQRRVDQYLQAPHHRVERRPFRPWLLLALVVGVTIGLGLLSRLLSMLVL</sequence>
<keyword evidence="1" id="KW-1133">Transmembrane helix</keyword>
<evidence type="ECO:0000313" key="2">
    <source>
        <dbReference type="EMBL" id="SNR87753.1"/>
    </source>
</evidence>